<evidence type="ECO:0000313" key="2">
    <source>
        <dbReference type="Proteomes" id="UP001652582"/>
    </source>
</evidence>
<feature type="compositionally biased region" description="Acidic residues" evidence="1">
    <location>
        <begin position="21"/>
        <end position="30"/>
    </location>
</feature>
<sequence length="558" mass="65035">MSLRQMKKLYKNVAPSIVQIEDSESDEEDSGNSTVCNSFDVLKLSSEPESEAESDHDFSNEENPDLHEEKKDKKAGNKKNKKKSKTVEQENPSEDDIDLAVNEINKEYGEAGVETTESDPRRDVPTRNSLFTINRKHIYAKNEELRFFGPEEDENGRRKKPKETKTVLKNQITSNVGISNVKGIYMTILDSKDGYTYFVYNHTKEYRQRHEMLLNQMHHIQPRFGIELHAESFKNMHVEAMMLSFAQFCLSDSYDQATMVMEHIICHLQYMAHPFFNITNKQHRLEFKYIENIIFHVALLQYSHMLSRKACHRTALELAKVLLNLDPRDPLAVILIIDKFAINAKEYSWLIDAIDSMAEKDVKYMFNIKYSYALAHYHVAMQNKEDLKKADELLKKALLLFPSLPKLLIPAREQRDEAVKRLLAHPMYNELASRSISQPLHELTLLYAACMQPRWREPAAMQWFVRNALELMDQYDAEPLIRAKYEHKTNVRQTLFRLWPAPVARHLCVIKPMANWLVDGAVPEPPFYEFVHVINPVPDSRTVNRYNYDYPPSFLMSG</sequence>
<dbReference type="Pfam" id="PF04910">
    <property type="entry name" value="Tcf25"/>
    <property type="match status" value="1"/>
</dbReference>
<dbReference type="RefSeq" id="XP_052745579.1">
    <property type="nucleotide sequence ID" value="XM_052889619.1"/>
</dbReference>
<evidence type="ECO:0000256" key="1">
    <source>
        <dbReference type="SAM" id="MobiDB-lite"/>
    </source>
</evidence>
<dbReference type="GeneID" id="112050796"/>
<feature type="region of interest" description="Disordered" evidence="1">
    <location>
        <begin position="1"/>
        <end position="98"/>
    </location>
</feature>
<dbReference type="RefSeq" id="XP_052745580.1">
    <property type="nucleotide sequence ID" value="XM_052889620.1"/>
</dbReference>
<keyword evidence="2" id="KW-1185">Reference proteome</keyword>
<protein>
    <submittedName>
        <fullName evidence="3 4">Transcription factor 25</fullName>
    </submittedName>
</protein>
<accession>A0ABM3M245</accession>
<dbReference type="PANTHER" id="PTHR22684">
    <property type="entry name" value="NULP1-RELATED"/>
    <property type="match status" value="1"/>
</dbReference>
<feature type="compositionally biased region" description="Basic residues" evidence="1">
    <location>
        <begin position="1"/>
        <end position="10"/>
    </location>
</feature>
<gene>
    <name evidence="3 4" type="primary">LOC112050796</name>
</gene>
<evidence type="ECO:0000313" key="4">
    <source>
        <dbReference type="RefSeq" id="XP_052745580.1"/>
    </source>
</evidence>
<name>A0ABM3M245_BICAN</name>
<proteinExistence type="predicted"/>
<reference evidence="3 4" key="1">
    <citation type="submission" date="2025-05" db="UniProtKB">
        <authorList>
            <consortium name="RefSeq"/>
        </authorList>
    </citation>
    <scope>IDENTIFICATION</scope>
</reference>
<feature type="compositionally biased region" description="Basic and acidic residues" evidence="1">
    <location>
        <begin position="53"/>
        <end position="75"/>
    </location>
</feature>
<evidence type="ECO:0000313" key="3">
    <source>
        <dbReference type="RefSeq" id="XP_052745579.1"/>
    </source>
</evidence>
<organism evidence="2 3">
    <name type="scientific">Bicyclus anynana</name>
    <name type="common">Squinting bush brown butterfly</name>
    <dbReference type="NCBI Taxonomy" id="110368"/>
    <lineage>
        <taxon>Eukaryota</taxon>
        <taxon>Metazoa</taxon>
        <taxon>Ecdysozoa</taxon>
        <taxon>Arthropoda</taxon>
        <taxon>Hexapoda</taxon>
        <taxon>Insecta</taxon>
        <taxon>Pterygota</taxon>
        <taxon>Neoptera</taxon>
        <taxon>Endopterygota</taxon>
        <taxon>Lepidoptera</taxon>
        <taxon>Glossata</taxon>
        <taxon>Ditrysia</taxon>
        <taxon>Papilionoidea</taxon>
        <taxon>Nymphalidae</taxon>
        <taxon>Satyrinae</taxon>
        <taxon>Satyrini</taxon>
        <taxon>Mycalesina</taxon>
        <taxon>Bicyclus</taxon>
    </lineage>
</organism>
<dbReference type="PANTHER" id="PTHR22684:SF0">
    <property type="entry name" value="RIBOSOME QUALITY CONTROL COMPLEX SUBUNIT TCF25"/>
    <property type="match status" value="1"/>
</dbReference>
<dbReference type="InterPro" id="IPR006994">
    <property type="entry name" value="TCF25/Rqc1"/>
</dbReference>
<dbReference type="Proteomes" id="UP001652582">
    <property type="component" value="Chromosome 26"/>
</dbReference>